<sequence>MQCSCFLGYFSLAHVECLMICLTELGYFSLVCACGCAAGALLQAGHDSARRCRRRAALKLPWLSGAAHSCCQLQ</sequence>
<proteinExistence type="predicted"/>
<dbReference type="EMBL" id="GBRH01214369">
    <property type="protein sequence ID" value="JAD83526.1"/>
    <property type="molecule type" value="Transcribed_RNA"/>
</dbReference>
<reference evidence="1" key="1">
    <citation type="submission" date="2014-09" db="EMBL/GenBank/DDBJ databases">
        <authorList>
            <person name="Magalhaes I.L.F."/>
            <person name="Oliveira U."/>
            <person name="Santos F.R."/>
            <person name="Vidigal T.H.D.A."/>
            <person name="Brescovit A.D."/>
            <person name="Santos A.J."/>
        </authorList>
    </citation>
    <scope>NUCLEOTIDE SEQUENCE</scope>
    <source>
        <tissue evidence="1">Shoot tissue taken approximately 20 cm above the soil surface</tissue>
    </source>
</reference>
<accession>A0A0A9D6V4</accession>
<name>A0A0A9D6V4_ARUDO</name>
<protein>
    <submittedName>
        <fullName evidence="1">Uncharacterized protein</fullName>
    </submittedName>
</protein>
<organism evidence="1">
    <name type="scientific">Arundo donax</name>
    <name type="common">Giant reed</name>
    <name type="synonym">Donax arundinaceus</name>
    <dbReference type="NCBI Taxonomy" id="35708"/>
    <lineage>
        <taxon>Eukaryota</taxon>
        <taxon>Viridiplantae</taxon>
        <taxon>Streptophyta</taxon>
        <taxon>Embryophyta</taxon>
        <taxon>Tracheophyta</taxon>
        <taxon>Spermatophyta</taxon>
        <taxon>Magnoliopsida</taxon>
        <taxon>Liliopsida</taxon>
        <taxon>Poales</taxon>
        <taxon>Poaceae</taxon>
        <taxon>PACMAD clade</taxon>
        <taxon>Arundinoideae</taxon>
        <taxon>Arundineae</taxon>
        <taxon>Arundo</taxon>
    </lineage>
</organism>
<dbReference type="AlphaFoldDB" id="A0A0A9D6V4"/>
<reference evidence="1" key="2">
    <citation type="journal article" date="2015" name="Data Brief">
        <title>Shoot transcriptome of the giant reed, Arundo donax.</title>
        <authorList>
            <person name="Barrero R.A."/>
            <person name="Guerrero F.D."/>
            <person name="Moolhuijzen P."/>
            <person name="Goolsby J.A."/>
            <person name="Tidwell J."/>
            <person name="Bellgard S.E."/>
            <person name="Bellgard M.I."/>
        </authorList>
    </citation>
    <scope>NUCLEOTIDE SEQUENCE</scope>
    <source>
        <tissue evidence="1">Shoot tissue taken approximately 20 cm above the soil surface</tissue>
    </source>
</reference>
<evidence type="ECO:0000313" key="1">
    <source>
        <dbReference type="EMBL" id="JAD83526.1"/>
    </source>
</evidence>